<gene>
    <name evidence="1" type="ORF">EVAR_58493_1</name>
</gene>
<dbReference type="OrthoDB" id="6109at2759"/>
<evidence type="ECO:0000313" key="2">
    <source>
        <dbReference type="Proteomes" id="UP000299102"/>
    </source>
</evidence>
<dbReference type="Proteomes" id="UP000299102">
    <property type="component" value="Unassembled WGS sequence"/>
</dbReference>
<protein>
    <submittedName>
        <fullName evidence="1">Uncharacterized protein</fullName>
    </submittedName>
</protein>
<keyword evidence="2" id="KW-1185">Reference proteome</keyword>
<evidence type="ECO:0000313" key="1">
    <source>
        <dbReference type="EMBL" id="GBP88079.1"/>
    </source>
</evidence>
<reference evidence="1 2" key="1">
    <citation type="journal article" date="2019" name="Commun. Biol.">
        <title>The bagworm genome reveals a unique fibroin gene that provides high tensile strength.</title>
        <authorList>
            <person name="Kono N."/>
            <person name="Nakamura H."/>
            <person name="Ohtoshi R."/>
            <person name="Tomita M."/>
            <person name="Numata K."/>
            <person name="Arakawa K."/>
        </authorList>
    </citation>
    <scope>NUCLEOTIDE SEQUENCE [LARGE SCALE GENOMIC DNA]</scope>
</reference>
<accession>A0A4C1ZMF5</accession>
<name>A0A4C1ZMF5_EUMVA</name>
<comment type="caution">
    <text evidence="1">The sequence shown here is derived from an EMBL/GenBank/DDBJ whole genome shotgun (WGS) entry which is preliminary data.</text>
</comment>
<dbReference type="EMBL" id="BGZK01001904">
    <property type="protein sequence ID" value="GBP88079.1"/>
    <property type="molecule type" value="Genomic_DNA"/>
</dbReference>
<sequence>MSKDKRGAGGKATLKKYELYRKTNRKHPIRGYESSVALNIQRSWGGNRKRQSESECVALEHMRVVYLLQVNANVGNEWRPIFQRKSKRERMIHKGRKLEREREGGDAVRLRTRRGGVMEQFQLTRTTSLVFVPSRSETSLDANTNNARAVRKEVCTHLNSQRAVFDDAAREFSCVATEASIVSTCFIFIQANVVCTAGAQRYFRDWNLCARRPETGESTCAPATRRARTRRCSFASKYHKYESQMRGRILLSHRFISGRRIRRPLARRTNTAFAA</sequence>
<dbReference type="AlphaFoldDB" id="A0A4C1ZMF5"/>
<organism evidence="1 2">
    <name type="scientific">Eumeta variegata</name>
    <name type="common">Bagworm moth</name>
    <name type="synonym">Eumeta japonica</name>
    <dbReference type="NCBI Taxonomy" id="151549"/>
    <lineage>
        <taxon>Eukaryota</taxon>
        <taxon>Metazoa</taxon>
        <taxon>Ecdysozoa</taxon>
        <taxon>Arthropoda</taxon>
        <taxon>Hexapoda</taxon>
        <taxon>Insecta</taxon>
        <taxon>Pterygota</taxon>
        <taxon>Neoptera</taxon>
        <taxon>Endopterygota</taxon>
        <taxon>Lepidoptera</taxon>
        <taxon>Glossata</taxon>
        <taxon>Ditrysia</taxon>
        <taxon>Tineoidea</taxon>
        <taxon>Psychidae</taxon>
        <taxon>Oiketicinae</taxon>
        <taxon>Eumeta</taxon>
    </lineage>
</organism>
<proteinExistence type="predicted"/>